<reference evidence="3 4" key="1">
    <citation type="journal article" date="2023" name="Commun. Biol.">
        <title>Genome analysis of Parmales, the sister group of diatoms, reveals the evolutionary specialization of diatoms from phago-mixotrophs to photoautotrophs.</title>
        <authorList>
            <person name="Ban H."/>
            <person name="Sato S."/>
            <person name="Yoshikawa S."/>
            <person name="Yamada K."/>
            <person name="Nakamura Y."/>
            <person name="Ichinomiya M."/>
            <person name="Sato N."/>
            <person name="Blanc-Mathieu R."/>
            <person name="Endo H."/>
            <person name="Kuwata A."/>
            <person name="Ogata H."/>
        </authorList>
    </citation>
    <scope>NUCLEOTIDE SEQUENCE [LARGE SCALE GENOMIC DNA]</scope>
</reference>
<feature type="transmembrane region" description="Helical" evidence="2">
    <location>
        <begin position="293"/>
        <end position="311"/>
    </location>
</feature>
<feature type="region of interest" description="Disordered" evidence="1">
    <location>
        <begin position="362"/>
        <end position="385"/>
    </location>
</feature>
<feature type="transmembrane region" description="Helical" evidence="2">
    <location>
        <begin position="255"/>
        <end position="273"/>
    </location>
</feature>
<evidence type="ECO:0000256" key="1">
    <source>
        <dbReference type="SAM" id="MobiDB-lite"/>
    </source>
</evidence>
<feature type="transmembrane region" description="Helical" evidence="2">
    <location>
        <begin position="184"/>
        <end position="204"/>
    </location>
</feature>
<feature type="transmembrane region" description="Helical" evidence="2">
    <location>
        <begin position="96"/>
        <end position="116"/>
    </location>
</feature>
<evidence type="ECO:0008006" key="5">
    <source>
        <dbReference type="Google" id="ProtNLM"/>
    </source>
</evidence>
<keyword evidence="4" id="KW-1185">Reference proteome</keyword>
<evidence type="ECO:0000313" key="3">
    <source>
        <dbReference type="EMBL" id="GMI31015.1"/>
    </source>
</evidence>
<feature type="transmembrane region" description="Helical" evidence="2">
    <location>
        <begin position="323"/>
        <end position="344"/>
    </location>
</feature>
<feature type="transmembrane region" description="Helical" evidence="2">
    <location>
        <begin position="31"/>
        <end position="50"/>
    </location>
</feature>
<keyword evidence="2" id="KW-0812">Transmembrane</keyword>
<gene>
    <name evidence="3" type="ORF">TeGR_g8316</name>
</gene>
<feature type="transmembrane region" description="Helical" evidence="2">
    <location>
        <begin position="151"/>
        <end position="172"/>
    </location>
</feature>
<name>A0ABQ6MS20_9STRA</name>
<evidence type="ECO:0000256" key="2">
    <source>
        <dbReference type="SAM" id="Phobius"/>
    </source>
</evidence>
<keyword evidence="2" id="KW-0472">Membrane</keyword>
<proteinExistence type="predicted"/>
<protein>
    <recommendedName>
        <fullName evidence="5">Alkaline phytoceramidase</fullName>
    </recommendedName>
</protein>
<keyword evidence="2" id="KW-1133">Transmembrane helix</keyword>
<comment type="caution">
    <text evidence="3">The sequence shown here is derived from an EMBL/GenBank/DDBJ whole genome shotgun (WGS) entry which is preliminary data.</text>
</comment>
<sequence length="385" mass="44361">MPDLFSYELYNLPPSYFSLLSSNPFYVQQRIFLVVFSGLFWTPIVVHLVYRERGAALWDHDYWGPEWGKQNNDVPGQGYCEWMMPDWFMMEPVNSVSNLAFVLTGMIVFNCGVADLRSWVRRRLPLSPDRVWVGGNWAEQKSLMIQHPLHSAYIGFSVMFAGGSSFAFHASMTDKAHAYDISSVYLMLGGYIVYMVADVVARFLPRLELKVGEHLTLTSTHVVTLLAFACQCAFFDRQLDFVTWSYEVGFESDTLIVTFAMSLILLMAIRDFIIRKCLRCYKTMPQRENKTFLLVAVAVFSALLAFVLWTMDQERWSCHPHSGFYGHAAWHWLMATSLMFAYLFGRSENGRYEDVGRGEWLERDPEDRKASEEGEEGALELGRML</sequence>
<feature type="transmembrane region" description="Helical" evidence="2">
    <location>
        <begin position="216"/>
        <end position="235"/>
    </location>
</feature>
<accession>A0ABQ6MS20</accession>
<feature type="compositionally biased region" description="Basic and acidic residues" evidence="1">
    <location>
        <begin position="362"/>
        <end position="372"/>
    </location>
</feature>
<evidence type="ECO:0000313" key="4">
    <source>
        <dbReference type="Proteomes" id="UP001165060"/>
    </source>
</evidence>
<dbReference type="Proteomes" id="UP001165060">
    <property type="component" value="Unassembled WGS sequence"/>
</dbReference>
<organism evidence="3 4">
    <name type="scientific">Tetraparma gracilis</name>
    <dbReference type="NCBI Taxonomy" id="2962635"/>
    <lineage>
        <taxon>Eukaryota</taxon>
        <taxon>Sar</taxon>
        <taxon>Stramenopiles</taxon>
        <taxon>Ochrophyta</taxon>
        <taxon>Bolidophyceae</taxon>
        <taxon>Parmales</taxon>
        <taxon>Triparmaceae</taxon>
        <taxon>Tetraparma</taxon>
    </lineage>
</organism>
<dbReference type="EMBL" id="BRYB01001682">
    <property type="protein sequence ID" value="GMI31015.1"/>
    <property type="molecule type" value="Genomic_DNA"/>
</dbReference>